<protein>
    <recommendedName>
        <fullName evidence="9">Erythrocyte membrane protein 1</fullName>
    </recommendedName>
</protein>
<feature type="domain" description="Duffy-antigen binding" evidence="3">
    <location>
        <begin position="127"/>
        <end position="312"/>
    </location>
</feature>
<dbReference type="Pfam" id="PF18562">
    <property type="entry name" value="CIDR1_gamma"/>
    <property type="match status" value="1"/>
</dbReference>
<dbReference type="Pfam" id="PF03011">
    <property type="entry name" value="PFEMP"/>
    <property type="match status" value="1"/>
</dbReference>
<dbReference type="GO" id="GO:0046789">
    <property type="term" value="F:host cell surface receptor binding"/>
    <property type="evidence" value="ECO:0007669"/>
    <property type="project" value="InterPro"/>
</dbReference>
<evidence type="ECO:0000259" key="2">
    <source>
        <dbReference type="Pfam" id="PF03011"/>
    </source>
</evidence>
<evidence type="ECO:0000259" key="6">
    <source>
        <dbReference type="Pfam" id="PF22672"/>
    </source>
</evidence>
<gene>
    <name evidence="7" type="ORF">PFTANZ_05825</name>
</gene>
<accession>A0A024VYE7</accession>
<feature type="domain" description="Plasmodium falciparum erythrocyte membrane protein-1 N-terminal segment" evidence="4">
    <location>
        <begin position="21"/>
        <end position="55"/>
    </location>
</feature>
<reference evidence="7 8" key="1">
    <citation type="submission" date="2013-02" db="EMBL/GenBank/DDBJ databases">
        <title>The Genome Annotation of Plasmodium falciparum Tanzania (2000708).</title>
        <authorList>
            <consortium name="The Broad Institute Genome Sequencing Platform"/>
            <consortium name="The Broad Institute Genome Sequencing Center for Infectious Disease"/>
            <person name="Neafsey D."/>
            <person name="Hoffman S."/>
            <person name="Volkman S."/>
            <person name="Rosenthal P."/>
            <person name="Walker B."/>
            <person name="Young S.K."/>
            <person name="Zeng Q."/>
            <person name="Gargeya S."/>
            <person name="Fitzgerald M."/>
            <person name="Haas B."/>
            <person name="Abouelleil A."/>
            <person name="Allen A.W."/>
            <person name="Alvarado L."/>
            <person name="Arachchi H.M."/>
            <person name="Berlin A.M."/>
            <person name="Chapman S.B."/>
            <person name="Gainer-Dewar J."/>
            <person name="Goldberg J."/>
            <person name="Griggs A."/>
            <person name="Gujja S."/>
            <person name="Hansen M."/>
            <person name="Howarth C."/>
            <person name="Imamovic A."/>
            <person name="Ireland A."/>
            <person name="Larimer J."/>
            <person name="McCowan C."/>
            <person name="Murphy C."/>
            <person name="Pearson M."/>
            <person name="Poon T.W."/>
            <person name="Priest M."/>
            <person name="Roberts A."/>
            <person name="Saif S."/>
            <person name="Shea T."/>
            <person name="Sisk P."/>
            <person name="Sykes S."/>
            <person name="Wortman J."/>
            <person name="Nusbaum C."/>
            <person name="Birren B."/>
        </authorList>
    </citation>
    <scope>NUCLEOTIDE SEQUENCE [LARGE SCALE GENOMIC DNA]</scope>
    <source>
        <strain evidence="8">Tanzania (2000708)</strain>
    </source>
</reference>
<dbReference type="InterPro" id="IPR041480">
    <property type="entry name" value="CIDR1_gamma"/>
</dbReference>
<feature type="domain" description="Duffy-antigen binding" evidence="3">
    <location>
        <begin position="1266"/>
        <end position="1440"/>
    </location>
</feature>
<feature type="domain" description="Cysteine-rich interdomain region 1 gamma" evidence="5">
    <location>
        <begin position="504"/>
        <end position="554"/>
    </location>
</feature>
<dbReference type="InterPro" id="IPR008602">
    <property type="entry name" value="Duffy-antigen-binding"/>
</dbReference>
<feature type="domain" description="Duffy-antigen binding" evidence="3">
    <location>
        <begin position="850"/>
        <end position="1033"/>
    </location>
</feature>
<dbReference type="SUPFAM" id="SSF140924">
    <property type="entry name" value="Duffy binding domain-like"/>
    <property type="match status" value="4"/>
</dbReference>
<dbReference type="Gene3D" id="1.20.58.830">
    <property type="match status" value="2"/>
</dbReference>
<feature type="region of interest" description="Disordered" evidence="1">
    <location>
        <begin position="1200"/>
        <end position="1219"/>
    </location>
</feature>
<feature type="domain" description="Duffy-binding-like" evidence="2">
    <location>
        <begin position="572"/>
        <end position="720"/>
    </location>
</feature>
<feature type="domain" description="Duffy-binding-like" evidence="6">
    <location>
        <begin position="316"/>
        <end position="464"/>
    </location>
</feature>
<evidence type="ECO:0000259" key="5">
    <source>
        <dbReference type="Pfam" id="PF18562"/>
    </source>
</evidence>
<dbReference type="InterPro" id="IPR054595">
    <property type="entry name" value="DBL_C"/>
</dbReference>
<dbReference type="GO" id="GO:0016020">
    <property type="term" value="C:membrane"/>
    <property type="evidence" value="ECO:0007669"/>
    <property type="project" value="InterPro"/>
</dbReference>
<dbReference type="InterPro" id="IPR029210">
    <property type="entry name" value="PfEMP1_NTS"/>
</dbReference>
<dbReference type="InterPro" id="IPR042202">
    <property type="entry name" value="Duffy-ag-bd_sf"/>
</dbReference>
<dbReference type="Proteomes" id="UP000030708">
    <property type="component" value="Unassembled WGS sequence"/>
</dbReference>
<evidence type="ECO:0000313" key="8">
    <source>
        <dbReference type="Proteomes" id="UP000030708"/>
    </source>
</evidence>
<feature type="region of interest" description="Disordered" evidence="1">
    <location>
        <begin position="1"/>
        <end position="41"/>
    </location>
</feature>
<evidence type="ECO:0000313" key="7">
    <source>
        <dbReference type="EMBL" id="ETW33457.1"/>
    </source>
</evidence>
<dbReference type="Gene3D" id="1.20.58.1930">
    <property type="match status" value="1"/>
</dbReference>
<evidence type="ECO:0008006" key="9">
    <source>
        <dbReference type="Google" id="ProtNLM"/>
    </source>
</evidence>
<dbReference type="Gene3D" id="1.20.1310.20">
    <property type="entry name" value="Duffy-antigen binding domain"/>
    <property type="match status" value="3"/>
</dbReference>
<dbReference type="Pfam" id="PF22672">
    <property type="entry name" value="DBL_C"/>
    <property type="match status" value="1"/>
</dbReference>
<evidence type="ECO:0000259" key="3">
    <source>
        <dbReference type="Pfam" id="PF05424"/>
    </source>
</evidence>
<proteinExistence type="predicted"/>
<evidence type="ECO:0000256" key="1">
    <source>
        <dbReference type="SAM" id="MobiDB-lite"/>
    </source>
</evidence>
<sequence length="1450" mass="168206">MGSQPSKPSKPSVDTNESEKSARNVLENIGSGIKDKRKNQSKYTDKLKGILTKAKFVDELSSRYGFVRDSDGNSCNLDHLFHTNINTGYPEGRKPCYERNEKRFGENAEAYCNSDKIRDNGERSAGGACAPYRRQNLCDRNLEYLINENTKTTHDLLGNVLVTAKYEGDIIVNNHPDKNSSGNKSSICTSLARSFADIGDIVRGRDMFKPNPQDKVQKGLREVFRKIHKSLSPEVQKHYEDDGSGNYYKLREAWWMANRDQVWRAITCKAPQDANYFRKISGDTKVFTSQGQCGHSETNVPTNLDYVPQFLRWFNEWAEDFCRIRKIKMDKIKKECRGEYDSGLKRYCSGDGYDCTQTDISRNILFVDLDCPNCEKACRNYQKWIENQENEFSKQKNKYTKEIEKLKDNSKSNYDKNFYLTLTKKYGSINLFLDTLKEGSHCSYNTIEDKIDFNKANQTFTSSKFCGACPFYGVKCNRTKCTHVEKDEYERNKKSDSKHKKGQSTAIDVLVTHNRGKNIPEDLKKVCQKSGFFKGIRNQKWTCEYKNQIDECKVTGFVKDIDVDDRISFKVLFERWLRNFIKDYNNAKEKINICVNNENTKEKTCIKKCKEHCDCVEKWIKKKEVEWDKINQHYNQQKKHYTYSVPSWVNSYLTHQHFSSDFINALEAFKNIRGLENLKQCNENTCKIEKIRKINEDLIKELISKLKDKCAMCKNQHDDNKGQKCCIKMPKSENGEDEELHTTKNPCVNGQNQKVVKIKRVRRVAKRMQKQASVRHDGDISKLKADASLGTYSRGGSPSAFKNVCSITKNDSNDSRSHGEPCTGKDGYDKMFEINEGWKSGNKIKTPDDVFLPPRREHFCTSNLENLNTKSEGLTGSNASHSLLGDVLLSAKYEADYIKKKYKKDETPGGFKDEETICRAIKYSFADIGDIIKGTDMWDKNPGENKTQGNLVKIFEKIKEKNGGGTKGKYTKCNSPYLELRKDWWEANRSQVWDAMKCHIEDLHDKTANPSPRNHCGYSDHTPLDDYVPQRLRWMTEWAEWYCKVQKKEYDKLVTGCNGYECNGKNDENGKKEQCETACKVYKNFINNWKPQWTQQSEKYNKLYTQGTTNGVYGDVDEKEKKLLEYFKKLNEPNGNTYSTAGKYINKKGYIQDCKEQKNFDENKNGGSENKYAFKDYPNVYDEACNCNDRKTFKQVELEEMEDEDASPPVQKKGKKEAPATPALCDKVKTLLDQSNGGRNAIFGCNPKTTEKSWQCENRRLVSGQGECMPPRRQCLCLHDLTVESDIRDKETLRDPFIRCVAKEIHFLWHKYKRNKNIQDDELKNGKIPEDFKRIMYYTFGDYRDILFDTDISVKSEHILSVKNNIDKVFANKKDLSEREAWWKTNGPKIWEWMLCALTHEIDDEKKNLIKSTYSYETLNKATTNGTPSLDDFAKKPQFLRWYIEWSDEF</sequence>
<name>A0A024VYE7_PLAFA</name>
<dbReference type="Pfam" id="PF05424">
    <property type="entry name" value="Duffy_binding"/>
    <property type="match status" value="3"/>
</dbReference>
<feature type="non-terminal residue" evidence="7">
    <location>
        <position position="1450"/>
    </location>
</feature>
<dbReference type="FunFam" id="1.20.1310.20:FF:000003">
    <property type="entry name" value="Erythrocyte membrane protein 1, PfEMP1"/>
    <property type="match status" value="1"/>
</dbReference>
<dbReference type="InterPro" id="IPR004258">
    <property type="entry name" value="DBL"/>
</dbReference>
<reference evidence="7 8" key="2">
    <citation type="submission" date="2013-02" db="EMBL/GenBank/DDBJ databases">
        <title>The Genome Sequence of Plasmodium falciparum Tanzania (2000708).</title>
        <authorList>
            <consortium name="The Broad Institute Genome Sequencing Platform"/>
            <consortium name="The Broad Institute Genome Sequencing Center for Infectious Disease"/>
            <person name="Neafsey D."/>
            <person name="Cheeseman I."/>
            <person name="Volkman S."/>
            <person name="Adams J."/>
            <person name="Walker B."/>
            <person name="Young S.K."/>
            <person name="Zeng Q."/>
            <person name="Gargeya S."/>
            <person name="Fitzgerald M."/>
            <person name="Haas B."/>
            <person name="Abouelleil A."/>
            <person name="Alvarado L."/>
            <person name="Arachchi H.M."/>
            <person name="Berlin A.M."/>
            <person name="Chapman S.B."/>
            <person name="Dewar J."/>
            <person name="Goldberg J."/>
            <person name="Griggs A."/>
            <person name="Gujja S."/>
            <person name="Hansen M."/>
            <person name="Howarth C."/>
            <person name="Imamovic A."/>
            <person name="Larimer J."/>
            <person name="McCowan C."/>
            <person name="Murphy C."/>
            <person name="Neiman D."/>
            <person name="Pearson M."/>
            <person name="Priest M."/>
            <person name="Roberts A."/>
            <person name="Saif S."/>
            <person name="Shea T."/>
            <person name="Sisk P."/>
            <person name="Sykes S."/>
            <person name="Wortman J."/>
            <person name="Nusbaum C."/>
            <person name="Birren B."/>
        </authorList>
    </citation>
    <scope>NUCLEOTIDE SEQUENCE [LARGE SCALE GENOMIC DNA]</scope>
    <source>
        <strain evidence="8">Tanzania (2000708)</strain>
    </source>
</reference>
<feature type="compositionally biased region" description="Polar residues" evidence="1">
    <location>
        <begin position="1"/>
        <end position="15"/>
    </location>
</feature>
<dbReference type="EMBL" id="KI926606">
    <property type="protein sequence ID" value="ETW33457.1"/>
    <property type="molecule type" value="Genomic_DNA"/>
</dbReference>
<organism evidence="7 8">
    <name type="scientific">Plasmodium falciparum Tanzania</name>
    <name type="common">2000708</name>
    <dbReference type="NCBI Taxonomy" id="1036725"/>
    <lineage>
        <taxon>Eukaryota</taxon>
        <taxon>Sar</taxon>
        <taxon>Alveolata</taxon>
        <taxon>Apicomplexa</taxon>
        <taxon>Aconoidasida</taxon>
        <taxon>Haemosporida</taxon>
        <taxon>Plasmodiidae</taxon>
        <taxon>Plasmodium</taxon>
        <taxon>Plasmodium (Laverania)</taxon>
    </lineage>
</organism>
<evidence type="ECO:0000259" key="4">
    <source>
        <dbReference type="Pfam" id="PF15447"/>
    </source>
</evidence>
<dbReference type="Pfam" id="PF15447">
    <property type="entry name" value="NTS"/>
    <property type="match status" value="1"/>
</dbReference>